<accession>A0A167VAJ0</accession>
<evidence type="ECO:0000259" key="2">
    <source>
        <dbReference type="Pfam" id="PF25534"/>
    </source>
</evidence>
<feature type="domain" description="DUF7918" evidence="2">
    <location>
        <begin position="12"/>
        <end position="209"/>
    </location>
</feature>
<evidence type="ECO:0000256" key="1">
    <source>
        <dbReference type="SAM" id="MobiDB-lite"/>
    </source>
</evidence>
<dbReference type="EMBL" id="KV417886">
    <property type="protein sequence ID" value="KZP04805.1"/>
    <property type="molecule type" value="Genomic_DNA"/>
</dbReference>
<dbReference type="PANTHER" id="PTHR36223">
    <property type="entry name" value="BETA-LACTAMASE-TYPE TRANSPEPTIDASE FOLD DOMAIN CONTAINING PROTEIN"/>
    <property type="match status" value="1"/>
</dbReference>
<dbReference type="OrthoDB" id="3364132at2759"/>
<dbReference type="AlphaFoldDB" id="A0A167VAJ0"/>
<dbReference type="STRING" id="436010.A0A167VAJ0"/>
<protein>
    <recommendedName>
        <fullName evidence="2">DUF7918 domain-containing protein</fullName>
    </recommendedName>
</protein>
<dbReference type="PANTHER" id="PTHR36223:SF1">
    <property type="entry name" value="TRANSCRIPTION ELONGATION FACTOR EAF N-TERMINAL DOMAIN-CONTAINING PROTEIN"/>
    <property type="match status" value="1"/>
</dbReference>
<name>A0A167VAJ0_9AGAM</name>
<reference evidence="3 4" key="1">
    <citation type="journal article" date="2016" name="Mol. Biol. Evol.">
        <title>Comparative Genomics of Early-Diverging Mushroom-Forming Fungi Provides Insights into the Origins of Lignocellulose Decay Capabilities.</title>
        <authorList>
            <person name="Nagy L.G."/>
            <person name="Riley R."/>
            <person name="Tritt A."/>
            <person name="Adam C."/>
            <person name="Daum C."/>
            <person name="Floudas D."/>
            <person name="Sun H."/>
            <person name="Yadav J.S."/>
            <person name="Pangilinan J."/>
            <person name="Larsson K.H."/>
            <person name="Matsuura K."/>
            <person name="Barry K."/>
            <person name="Labutti K."/>
            <person name="Kuo R."/>
            <person name="Ohm R.A."/>
            <person name="Bhattacharya S.S."/>
            <person name="Shirouzu T."/>
            <person name="Yoshinaga Y."/>
            <person name="Martin F.M."/>
            <person name="Grigoriev I.V."/>
            <person name="Hibbett D.S."/>
        </authorList>
    </citation>
    <scope>NUCLEOTIDE SEQUENCE [LARGE SCALE GENOMIC DNA]</scope>
    <source>
        <strain evidence="3 4">CBS 109695</strain>
    </source>
</reference>
<evidence type="ECO:0000313" key="4">
    <source>
        <dbReference type="Proteomes" id="UP000076532"/>
    </source>
</evidence>
<evidence type="ECO:0000313" key="3">
    <source>
        <dbReference type="EMBL" id="KZP04805.1"/>
    </source>
</evidence>
<gene>
    <name evidence="3" type="ORF">FIBSPDRAFT_381881</name>
</gene>
<dbReference type="Proteomes" id="UP000076532">
    <property type="component" value="Unassembled WGS sequence"/>
</dbReference>
<proteinExistence type="predicted"/>
<sequence>MPMTLPGFGAWIECDGSGLACHAVECSDDGKTATCWIASEVGKTFSVCWSREYLDTMQEMGGRVYIDGVQCGLVQRMEADEPSTRVCHIHGISTSSSAIRPFIFANLQFTDDNEYTETGNARRMGDIELEIYHVEILRTIPATWTDDNPLGEPKIHERAKKATSHKVKLGDEIMAQNSTEQYTAKLREKLANFTFKYRPIDVLRANDIILDTETDVGSNFATNLEAADYPGSPSQIDGSTVAPLTVKEEASEEGARAPTMALQELHIKTEANAQDLAVKEEAPEEGARVAAGASQDLPIRIKANAQDTDGTQSVKGQDEEDADVAELRALKEKSQKLERKIEMKALRKRLADLEREDNGDASTSQGPTKKARTDATEPIAGVWSDGRPSTSQVPTTRVKKRSSVMDLTGDSD</sequence>
<dbReference type="Pfam" id="PF25534">
    <property type="entry name" value="DUF7918"/>
    <property type="match status" value="1"/>
</dbReference>
<dbReference type="InterPro" id="IPR057678">
    <property type="entry name" value="DUF7918"/>
</dbReference>
<keyword evidence="4" id="KW-1185">Reference proteome</keyword>
<organism evidence="3 4">
    <name type="scientific">Athelia psychrophila</name>
    <dbReference type="NCBI Taxonomy" id="1759441"/>
    <lineage>
        <taxon>Eukaryota</taxon>
        <taxon>Fungi</taxon>
        <taxon>Dikarya</taxon>
        <taxon>Basidiomycota</taxon>
        <taxon>Agaricomycotina</taxon>
        <taxon>Agaricomycetes</taxon>
        <taxon>Agaricomycetidae</taxon>
        <taxon>Atheliales</taxon>
        <taxon>Atheliaceae</taxon>
        <taxon>Athelia</taxon>
    </lineage>
</organism>
<feature type="region of interest" description="Disordered" evidence="1">
    <location>
        <begin position="351"/>
        <end position="412"/>
    </location>
</feature>